<dbReference type="AlphaFoldDB" id="A0A7J6WR79"/>
<organism evidence="1 2">
    <name type="scientific">Thalictrum thalictroides</name>
    <name type="common">Rue-anemone</name>
    <name type="synonym">Anemone thalictroides</name>
    <dbReference type="NCBI Taxonomy" id="46969"/>
    <lineage>
        <taxon>Eukaryota</taxon>
        <taxon>Viridiplantae</taxon>
        <taxon>Streptophyta</taxon>
        <taxon>Embryophyta</taxon>
        <taxon>Tracheophyta</taxon>
        <taxon>Spermatophyta</taxon>
        <taxon>Magnoliopsida</taxon>
        <taxon>Ranunculales</taxon>
        <taxon>Ranunculaceae</taxon>
        <taxon>Thalictroideae</taxon>
        <taxon>Thalictrum</taxon>
    </lineage>
</organism>
<dbReference type="Proteomes" id="UP000554482">
    <property type="component" value="Unassembled WGS sequence"/>
</dbReference>
<keyword evidence="2" id="KW-1185">Reference proteome</keyword>
<sequence>MTYLLLLKRQGKKCVIMVMFLKVKPDFVFRLGKVLFHGNSLIDLENVNKSSDIESALEELDYYNVKGRRFELDQTWL</sequence>
<protein>
    <submittedName>
        <fullName evidence="1">Uncharacterized protein</fullName>
    </submittedName>
</protein>
<evidence type="ECO:0000313" key="1">
    <source>
        <dbReference type="EMBL" id="KAF5199418.1"/>
    </source>
</evidence>
<feature type="non-terminal residue" evidence="1">
    <location>
        <position position="1"/>
    </location>
</feature>
<proteinExistence type="predicted"/>
<accession>A0A7J6WR79</accession>
<evidence type="ECO:0000313" key="2">
    <source>
        <dbReference type="Proteomes" id="UP000554482"/>
    </source>
</evidence>
<dbReference type="EMBL" id="JABWDY010011996">
    <property type="protein sequence ID" value="KAF5199418.1"/>
    <property type="molecule type" value="Genomic_DNA"/>
</dbReference>
<name>A0A7J6WR79_THATH</name>
<comment type="caution">
    <text evidence="1">The sequence shown here is derived from an EMBL/GenBank/DDBJ whole genome shotgun (WGS) entry which is preliminary data.</text>
</comment>
<gene>
    <name evidence="1" type="ORF">FRX31_011003</name>
</gene>
<reference evidence="1 2" key="1">
    <citation type="submission" date="2020-06" db="EMBL/GenBank/DDBJ databases">
        <title>Transcriptomic and genomic resources for Thalictrum thalictroides and T. hernandezii: Facilitating candidate gene discovery in an emerging model plant lineage.</title>
        <authorList>
            <person name="Arias T."/>
            <person name="Riano-Pachon D.M."/>
            <person name="Di Stilio V.S."/>
        </authorList>
    </citation>
    <scope>NUCLEOTIDE SEQUENCE [LARGE SCALE GENOMIC DNA]</scope>
    <source>
        <strain evidence="2">cv. WT478/WT964</strain>
        <tissue evidence="1">Leaves</tissue>
    </source>
</reference>